<sequence length="140" mass="16344">MKDKYFSSLVLILCWLIKNSLGSYMNNYVPDVNTTLIKDLNLEYSYKANEVFPSVFRVNFNEFGVNFKVEFKKTENIKDSDNIYVIDKETGKPVLFTLLNTESYEKYEQITGSGWATLIKNKVFNATNPFRLVTKNFNFI</sequence>
<gene>
    <name evidence="2" type="ORF">OXX778_LOCUS17555</name>
</gene>
<feature type="chain" id="PRO_5032756244" evidence="1">
    <location>
        <begin position="23"/>
        <end position="140"/>
    </location>
</feature>
<name>A0A814IJ43_9BILA</name>
<organism evidence="2 3">
    <name type="scientific">Brachionus calyciflorus</name>
    <dbReference type="NCBI Taxonomy" id="104777"/>
    <lineage>
        <taxon>Eukaryota</taxon>
        <taxon>Metazoa</taxon>
        <taxon>Spiralia</taxon>
        <taxon>Gnathifera</taxon>
        <taxon>Rotifera</taxon>
        <taxon>Eurotatoria</taxon>
        <taxon>Monogononta</taxon>
        <taxon>Pseudotrocha</taxon>
        <taxon>Ploima</taxon>
        <taxon>Brachionidae</taxon>
        <taxon>Brachionus</taxon>
    </lineage>
</organism>
<feature type="signal peptide" evidence="1">
    <location>
        <begin position="1"/>
        <end position="22"/>
    </location>
</feature>
<evidence type="ECO:0000313" key="3">
    <source>
        <dbReference type="Proteomes" id="UP000663879"/>
    </source>
</evidence>
<accession>A0A814IJ43</accession>
<proteinExistence type="predicted"/>
<dbReference type="EMBL" id="CAJNOC010004524">
    <property type="protein sequence ID" value="CAF1024644.1"/>
    <property type="molecule type" value="Genomic_DNA"/>
</dbReference>
<keyword evidence="3" id="KW-1185">Reference proteome</keyword>
<evidence type="ECO:0000256" key="1">
    <source>
        <dbReference type="SAM" id="SignalP"/>
    </source>
</evidence>
<protein>
    <submittedName>
        <fullName evidence="2">Uncharacterized protein</fullName>
    </submittedName>
</protein>
<keyword evidence="1" id="KW-0732">Signal</keyword>
<comment type="caution">
    <text evidence="2">The sequence shown here is derived from an EMBL/GenBank/DDBJ whole genome shotgun (WGS) entry which is preliminary data.</text>
</comment>
<dbReference type="AlphaFoldDB" id="A0A814IJ43"/>
<evidence type="ECO:0000313" key="2">
    <source>
        <dbReference type="EMBL" id="CAF1024644.1"/>
    </source>
</evidence>
<reference evidence="2" key="1">
    <citation type="submission" date="2021-02" db="EMBL/GenBank/DDBJ databases">
        <authorList>
            <person name="Nowell W R."/>
        </authorList>
    </citation>
    <scope>NUCLEOTIDE SEQUENCE</scope>
    <source>
        <strain evidence="2">Ploen Becks lab</strain>
    </source>
</reference>
<dbReference type="Proteomes" id="UP000663879">
    <property type="component" value="Unassembled WGS sequence"/>
</dbReference>